<feature type="region of interest" description="Disordered" evidence="4">
    <location>
        <begin position="1"/>
        <end position="36"/>
    </location>
</feature>
<proteinExistence type="inferred from homology"/>
<dbReference type="InterPro" id="IPR041468">
    <property type="entry name" value="HTH_ParB/Spo0J"/>
</dbReference>
<evidence type="ECO:0000256" key="4">
    <source>
        <dbReference type="SAM" id="MobiDB-lite"/>
    </source>
</evidence>
<feature type="compositionally biased region" description="Low complexity" evidence="4">
    <location>
        <begin position="14"/>
        <end position="23"/>
    </location>
</feature>
<keyword evidence="2" id="KW-0159">Chromosome partition</keyword>
<accession>A0A9X4AVF6</accession>
<organism evidence="6 7">
    <name type="scientific">Polyangium jinanense</name>
    <dbReference type="NCBI Taxonomy" id="2829994"/>
    <lineage>
        <taxon>Bacteria</taxon>
        <taxon>Pseudomonadati</taxon>
        <taxon>Myxococcota</taxon>
        <taxon>Polyangia</taxon>
        <taxon>Polyangiales</taxon>
        <taxon>Polyangiaceae</taxon>
        <taxon>Polyangium</taxon>
    </lineage>
</organism>
<evidence type="ECO:0000313" key="7">
    <source>
        <dbReference type="Proteomes" id="UP001151081"/>
    </source>
</evidence>
<dbReference type="EMBL" id="JAGTJJ010000030">
    <property type="protein sequence ID" value="MDC3985641.1"/>
    <property type="molecule type" value="Genomic_DNA"/>
</dbReference>
<dbReference type="PANTHER" id="PTHR33375:SF1">
    <property type="entry name" value="CHROMOSOME-PARTITIONING PROTEIN PARB-RELATED"/>
    <property type="match status" value="1"/>
</dbReference>
<dbReference type="Gene3D" id="3.90.1530.30">
    <property type="match status" value="1"/>
</dbReference>
<feature type="compositionally biased region" description="Basic and acidic residues" evidence="4">
    <location>
        <begin position="229"/>
        <end position="238"/>
    </location>
</feature>
<dbReference type="Proteomes" id="UP001151081">
    <property type="component" value="Unassembled WGS sequence"/>
</dbReference>
<dbReference type="Pfam" id="PF23552">
    <property type="entry name" value="ParB_C"/>
    <property type="match status" value="1"/>
</dbReference>
<name>A0A9X4AVF6_9BACT</name>
<dbReference type="CDD" id="cd16393">
    <property type="entry name" value="SPO0J_N"/>
    <property type="match status" value="1"/>
</dbReference>
<evidence type="ECO:0000256" key="1">
    <source>
        <dbReference type="ARBA" id="ARBA00006295"/>
    </source>
</evidence>
<gene>
    <name evidence="6" type="ORF">KEG57_34495</name>
</gene>
<protein>
    <submittedName>
        <fullName evidence="6">ParB/RepB/Spo0J family partition protein</fullName>
    </submittedName>
</protein>
<dbReference type="GO" id="GO:0005694">
    <property type="term" value="C:chromosome"/>
    <property type="evidence" value="ECO:0007669"/>
    <property type="project" value="TreeGrafter"/>
</dbReference>
<dbReference type="FunFam" id="1.10.10.2830:FF:000001">
    <property type="entry name" value="Chromosome partitioning protein ParB"/>
    <property type="match status" value="1"/>
</dbReference>
<dbReference type="InterPro" id="IPR057240">
    <property type="entry name" value="ParB_dimer_C"/>
</dbReference>
<dbReference type="GO" id="GO:0045881">
    <property type="term" value="P:positive regulation of sporulation resulting in formation of a cellular spore"/>
    <property type="evidence" value="ECO:0007669"/>
    <property type="project" value="TreeGrafter"/>
</dbReference>
<dbReference type="GO" id="GO:0007059">
    <property type="term" value="P:chromosome segregation"/>
    <property type="evidence" value="ECO:0007669"/>
    <property type="project" value="UniProtKB-KW"/>
</dbReference>
<feature type="region of interest" description="Disordered" evidence="4">
    <location>
        <begin position="229"/>
        <end position="260"/>
    </location>
</feature>
<evidence type="ECO:0000256" key="2">
    <source>
        <dbReference type="ARBA" id="ARBA00022829"/>
    </source>
</evidence>
<feature type="domain" description="ParB-like N-terminal" evidence="5">
    <location>
        <begin position="40"/>
        <end position="132"/>
    </location>
</feature>
<dbReference type="SUPFAM" id="SSF109709">
    <property type="entry name" value="KorB DNA-binding domain-like"/>
    <property type="match status" value="1"/>
</dbReference>
<dbReference type="Pfam" id="PF02195">
    <property type="entry name" value="ParB_N"/>
    <property type="match status" value="1"/>
</dbReference>
<dbReference type="PANTHER" id="PTHR33375">
    <property type="entry name" value="CHROMOSOME-PARTITIONING PROTEIN PARB-RELATED"/>
    <property type="match status" value="1"/>
</dbReference>
<keyword evidence="3" id="KW-0238">DNA-binding</keyword>
<dbReference type="InterPro" id="IPR004437">
    <property type="entry name" value="ParB/RepB/Spo0J"/>
</dbReference>
<dbReference type="NCBIfam" id="TIGR00180">
    <property type="entry name" value="parB_part"/>
    <property type="match status" value="1"/>
</dbReference>
<dbReference type="Gene3D" id="1.10.10.2830">
    <property type="match status" value="1"/>
</dbReference>
<reference evidence="6 7" key="1">
    <citation type="submission" date="2021-04" db="EMBL/GenBank/DDBJ databases">
        <title>Genome analysis of Polyangium sp.</title>
        <authorList>
            <person name="Li Y."/>
            <person name="Wang J."/>
        </authorList>
    </citation>
    <scope>NUCLEOTIDE SEQUENCE [LARGE SCALE GENOMIC DNA]</scope>
    <source>
        <strain evidence="6 7">SDU14</strain>
    </source>
</reference>
<evidence type="ECO:0000313" key="6">
    <source>
        <dbReference type="EMBL" id="MDC3985641.1"/>
    </source>
</evidence>
<comment type="similarity">
    <text evidence="1">Belongs to the ParB family.</text>
</comment>
<sequence length="303" mass="32893">MSTDPKNAPRRALGRGLDALLPAAAPPSPSGASYGDKSVFTCPIERIGPQPGQPRQHFDDEALEELAASIREHGILEPIVVRRPQAGADKYEIIAGERRWRAAQRAGLKDVLVVVKDVSPKEAFELALVENVQREDLNPIELAEAFDRLLREHGYTQESLAERVGKNRTTVTNSLRLLKLPARVRSMVIGGDLSEGHARALLGAPDEKAMEEIADKAVRGRLPVRKVEELVRTSRGPKEGGGGKGNKADEPAPKSPGVKDLEARLMRKLGAKVEVRDKDGRGEIAVVYGSLDELDRLLALLGA</sequence>
<dbReference type="GO" id="GO:0003677">
    <property type="term" value="F:DNA binding"/>
    <property type="evidence" value="ECO:0007669"/>
    <property type="project" value="UniProtKB-KW"/>
</dbReference>
<dbReference type="RefSeq" id="WP_272421690.1">
    <property type="nucleotide sequence ID" value="NZ_JAGTJJ010000030.1"/>
</dbReference>
<dbReference type="SMART" id="SM00470">
    <property type="entry name" value="ParB"/>
    <property type="match status" value="1"/>
</dbReference>
<dbReference type="SUPFAM" id="SSF110849">
    <property type="entry name" value="ParB/Sulfiredoxin"/>
    <property type="match status" value="1"/>
</dbReference>
<dbReference type="FunFam" id="3.90.1530.30:FF:000001">
    <property type="entry name" value="Chromosome partitioning protein ParB"/>
    <property type="match status" value="1"/>
</dbReference>
<feature type="compositionally biased region" description="Basic and acidic residues" evidence="4">
    <location>
        <begin position="246"/>
        <end position="260"/>
    </location>
</feature>
<evidence type="ECO:0000259" key="5">
    <source>
        <dbReference type="SMART" id="SM00470"/>
    </source>
</evidence>
<dbReference type="Pfam" id="PF17762">
    <property type="entry name" value="HTH_ParB"/>
    <property type="match status" value="1"/>
</dbReference>
<comment type="caution">
    <text evidence="6">The sequence shown here is derived from an EMBL/GenBank/DDBJ whole genome shotgun (WGS) entry which is preliminary data.</text>
</comment>
<dbReference type="InterPro" id="IPR003115">
    <property type="entry name" value="ParB_N"/>
</dbReference>
<keyword evidence="7" id="KW-1185">Reference proteome</keyword>
<evidence type="ECO:0000256" key="3">
    <source>
        <dbReference type="ARBA" id="ARBA00023125"/>
    </source>
</evidence>
<dbReference type="InterPro" id="IPR050336">
    <property type="entry name" value="Chromosome_partition/occlusion"/>
</dbReference>
<dbReference type="InterPro" id="IPR036086">
    <property type="entry name" value="ParB/Sulfiredoxin_sf"/>
</dbReference>
<dbReference type="AlphaFoldDB" id="A0A9X4AVF6"/>